<reference evidence="1" key="1">
    <citation type="submission" date="2024-09" db="EMBL/GenBank/DDBJ databases">
        <title>Black Yeasts Isolated from many extreme environments.</title>
        <authorList>
            <person name="Coleine C."/>
            <person name="Stajich J.E."/>
            <person name="Selbmann L."/>
        </authorList>
    </citation>
    <scope>NUCLEOTIDE SEQUENCE</scope>
    <source>
        <strain evidence="1">CCFEE 5737</strain>
    </source>
</reference>
<organism evidence="1 2">
    <name type="scientific">Coniosporium uncinatum</name>
    <dbReference type="NCBI Taxonomy" id="93489"/>
    <lineage>
        <taxon>Eukaryota</taxon>
        <taxon>Fungi</taxon>
        <taxon>Dikarya</taxon>
        <taxon>Ascomycota</taxon>
        <taxon>Pezizomycotina</taxon>
        <taxon>Dothideomycetes</taxon>
        <taxon>Dothideomycetes incertae sedis</taxon>
        <taxon>Coniosporium</taxon>
    </lineage>
</organism>
<name>A0ACC3DKL2_9PEZI</name>
<evidence type="ECO:0000313" key="1">
    <source>
        <dbReference type="EMBL" id="KAK3077037.1"/>
    </source>
</evidence>
<evidence type="ECO:0000313" key="2">
    <source>
        <dbReference type="Proteomes" id="UP001186974"/>
    </source>
</evidence>
<comment type="caution">
    <text evidence="1">The sequence shown here is derived from an EMBL/GenBank/DDBJ whole genome shotgun (WGS) entry which is preliminary data.</text>
</comment>
<accession>A0ACC3DKL2</accession>
<sequence length="393" mass="43107">MMGALVDQVKTAVDESKTEERYEGYIKEVTSHRTKVDDLQKQLHAKLAELEKEEKRHITSDDLREGFNVSHVKKSTDPPTKPSTSATPELLNPARPSLNPRTSSGQSSGADADIEDGPDPDATAEVEDEDSISASPLAQNFAAIDSNDYRAMLAFISQHPTVLAEKETDGLLVEAFNAQLEGQDKRARICVHQALLLQYCRQLGQGNQGGVQLFFKRITTQGHQAQKMFRDDVASTYARIRERAGVIKKQREEEGTQEGVEQIQLHAVDPNTTINIVVPPKDSQDEGEKAGRAIFESFPPGLQRALESGSLDEVNKILGKMSVEEAEEVVEKLGDGGMLSLEEGVIDATTEEGKKQMEEIERTGKFPGGGRVEELPEGMEGLVDEKELAGDPE</sequence>
<dbReference type="Proteomes" id="UP001186974">
    <property type="component" value="Unassembled WGS sequence"/>
</dbReference>
<dbReference type="EMBL" id="JAWDJW010003282">
    <property type="protein sequence ID" value="KAK3077037.1"/>
    <property type="molecule type" value="Genomic_DNA"/>
</dbReference>
<protein>
    <submittedName>
        <fullName evidence="1">Uncharacterized protein</fullName>
    </submittedName>
</protein>
<keyword evidence="2" id="KW-1185">Reference proteome</keyword>
<gene>
    <name evidence="1" type="ORF">LTS18_011369</name>
</gene>
<proteinExistence type="predicted"/>